<dbReference type="GO" id="GO:0010181">
    <property type="term" value="F:FMN binding"/>
    <property type="evidence" value="ECO:0007669"/>
    <property type="project" value="InterPro"/>
</dbReference>
<evidence type="ECO:0000259" key="2">
    <source>
        <dbReference type="Pfam" id="PF01613"/>
    </source>
</evidence>
<dbReference type="KEGG" id="bpb:bpr_I2674"/>
<sequence length="177" mass="20061">MKEKVNVTDYACLITKALPKGILLNTNADKFNTMVIGWGHLGTLWNKPTFHVYVRQGRFTKGQLDKAGEFTISVPLENPDPQINKICGWQSGFNIDKVKEAGFELVDADTIKTPGIKQYPLTIECKVLYAQDQDLSKIPEDIREKTYPQDVDGTYPMANRDFHTMYVGEIVDAYIIK</sequence>
<proteinExistence type="inferred from homology"/>
<dbReference type="EMBL" id="CP001810">
    <property type="protein sequence ID" value="ADL35407.1"/>
    <property type="molecule type" value="Genomic_DNA"/>
</dbReference>
<keyword evidence="4" id="KW-1185">Reference proteome</keyword>
<dbReference type="SUPFAM" id="SSF50475">
    <property type="entry name" value="FMN-binding split barrel"/>
    <property type="match status" value="1"/>
</dbReference>
<dbReference type="GO" id="GO:0016646">
    <property type="term" value="F:oxidoreductase activity, acting on the CH-NH group of donors, NAD or NADP as acceptor"/>
    <property type="evidence" value="ECO:0007669"/>
    <property type="project" value="UniProtKB-ARBA"/>
</dbReference>
<dbReference type="HOGENOM" id="CLU_102849_0_0_9"/>
<dbReference type="STRING" id="515622.bpr_I2674"/>
<evidence type="ECO:0000313" key="4">
    <source>
        <dbReference type="Proteomes" id="UP000001299"/>
    </source>
</evidence>
<dbReference type="InterPro" id="IPR012349">
    <property type="entry name" value="Split_barrel_FMN-bd"/>
</dbReference>
<dbReference type="AlphaFoldDB" id="E0RZ35"/>
<name>E0RZ35_BUTPB</name>
<reference evidence="3 4" key="1">
    <citation type="journal article" date="2010" name="PLoS ONE">
        <title>The glycobiome of the rumen bacterium Butyrivibrio proteoclasticus B316(T) highlights adaptation to a polysaccharide-rich environment.</title>
        <authorList>
            <person name="Kelly W.J."/>
            <person name="Leahy S.C."/>
            <person name="Altermann E."/>
            <person name="Yeoman C.J."/>
            <person name="Dunne J.C."/>
            <person name="Kong Z."/>
            <person name="Pacheco D.M."/>
            <person name="Li D."/>
            <person name="Noel S.J."/>
            <person name="Moon C.D."/>
            <person name="Cookson A.L."/>
            <person name="Attwood G.T."/>
        </authorList>
    </citation>
    <scope>NUCLEOTIDE SEQUENCE [LARGE SCALE GENOMIC DNA]</scope>
    <source>
        <strain evidence="4">ATCC 51982 / DSM 14932 / B316</strain>
    </source>
</reference>
<dbReference type="Pfam" id="PF01613">
    <property type="entry name" value="Flavin_Reduct"/>
    <property type="match status" value="1"/>
</dbReference>
<dbReference type="eggNOG" id="COG1853">
    <property type="taxonomic scope" value="Bacteria"/>
</dbReference>
<organism evidence="3 4">
    <name type="scientific">Butyrivibrio proteoclasticus (strain ATCC 51982 / DSM 14932 / B316)</name>
    <name type="common">Clostridium proteoclasticum</name>
    <dbReference type="NCBI Taxonomy" id="515622"/>
    <lineage>
        <taxon>Bacteria</taxon>
        <taxon>Bacillati</taxon>
        <taxon>Bacillota</taxon>
        <taxon>Clostridia</taxon>
        <taxon>Lachnospirales</taxon>
        <taxon>Lachnospiraceae</taxon>
        <taxon>Butyrivibrio</taxon>
    </lineage>
</organism>
<evidence type="ECO:0000313" key="3">
    <source>
        <dbReference type="EMBL" id="ADL35407.1"/>
    </source>
</evidence>
<dbReference type="RefSeq" id="WP_013282060.1">
    <property type="nucleotide sequence ID" value="NC_014387.1"/>
</dbReference>
<accession>E0RZ35</accession>
<dbReference type="InterPro" id="IPR052174">
    <property type="entry name" value="Flavoredoxin"/>
</dbReference>
<comment type="similarity">
    <text evidence="1">Belongs to the flavoredoxin family.</text>
</comment>
<dbReference type="Gene3D" id="2.30.110.10">
    <property type="entry name" value="Electron Transport, Fmn-binding Protein, Chain A"/>
    <property type="match status" value="1"/>
</dbReference>
<feature type="domain" description="Flavin reductase like" evidence="2">
    <location>
        <begin position="19"/>
        <end position="175"/>
    </location>
</feature>
<dbReference type="Proteomes" id="UP000001299">
    <property type="component" value="Chromosome 1"/>
</dbReference>
<gene>
    <name evidence="3" type="ordered locus">bpr_I2674</name>
</gene>
<dbReference type="InterPro" id="IPR002563">
    <property type="entry name" value="Flavin_Rdtase-like_dom"/>
</dbReference>
<dbReference type="PANTHER" id="PTHR43567">
    <property type="entry name" value="FLAVOREDOXIN-RELATED-RELATED"/>
    <property type="match status" value="1"/>
</dbReference>
<evidence type="ECO:0000256" key="1">
    <source>
        <dbReference type="ARBA" id="ARBA00038054"/>
    </source>
</evidence>
<protein>
    <recommendedName>
        <fullName evidence="2">Flavin reductase like domain-containing protein</fullName>
    </recommendedName>
</protein>
<dbReference type="PANTHER" id="PTHR43567:SF5">
    <property type="entry name" value="HYPOTHETICAL CYTOSOLIC PROTEIN"/>
    <property type="match status" value="1"/>
</dbReference>